<gene>
    <name evidence="4" type="ORF">KQ875_00400</name>
</gene>
<feature type="compositionally biased region" description="Polar residues" evidence="2">
    <location>
        <begin position="2366"/>
        <end position="2379"/>
    </location>
</feature>
<feature type="region of interest" description="Disordered" evidence="2">
    <location>
        <begin position="2358"/>
        <end position="2379"/>
    </location>
</feature>
<feature type="coiled-coil region" evidence="1">
    <location>
        <begin position="2234"/>
        <end position="2298"/>
    </location>
</feature>
<evidence type="ECO:0000313" key="4">
    <source>
        <dbReference type="EMBL" id="MBU4692058.1"/>
    </source>
</evidence>
<keyword evidence="3" id="KW-0732">Signal</keyword>
<dbReference type="Proteomes" id="UP000718793">
    <property type="component" value="Unassembled WGS sequence"/>
</dbReference>
<feature type="coiled-coil region" evidence="1">
    <location>
        <begin position="1479"/>
        <end position="1565"/>
    </location>
</feature>
<feature type="coiled-coil region" evidence="1">
    <location>
        <begin position="1269"/>
        <end position="1296"/>
    </location>
</feature>
<comment type="caution">
    <text evidence="4">The sequence shown here is derived from an EMBL/GenBank/DDBJ whole genome shotgun (WGS) entry which is preliminary data.</text>
</comment>
<feature type="signal peptide" evidence="3">
    <location>
        <begin position="1"/>
        <end position="23"/>
    </location>
</feature>
<feature type="coiled-coil region" evidence="1">
    <location>
        <begin position="615"/>
        <end position="651"/>
    </location>
</feature>
<feature type="coiled-coil region" evidence="1">
    <location>
        <begin position="465"/>
        <end position="532"/>
    </location>
</feature>
<feature type="coiled-coil region" evidence="1">
    <location>
        <begin position="2523"/>
        <end position="2557"/>
    </location>
</feature>
<evidence type="ECO:0000256" key="1">
    <source>
        <dbReference type="SAM" id="Coils"/>
    </source>
</evidence>
<feature type="chain" id="PRO_5047487930" description="GA module" evidence="3">
    <location>
        <begin position="24"/>
        <end position="3025"/>
    </location>
</feature>
<evidence type="ECO:0000313" key="5">
    <source>
        <dbReference type="Proteomes" id="UP000718793"/>
    </source>
</evidence>
<sequence>MNLNQKKLKKISGILVVSTATLAATTTTFIVEEARLKNLIQTQQKLWNNLNEFKNTELKDDEFLSKLVQDILDDNPVLNIFYDTFTKVRIKIDNLKFSLQKFATIILNNKENSRKKYNSLKSQIKNYIDDELRFTEYENLKNKLQEAVENSDNNLNSNSSQKEIDNQTKILQDIFDQIKKDKAIKDNDIKQMAFSDYETALRKLNEFINDPLSLHDFYSELYSNEKTNRDEIAKNISFENSNVGEILEAKQKLIQELEDATKKAHEVSKQALQKVYDEAKAYSNETLITADDAKTKEDLLNFSKEKYDLGIESDDFEVVYDSISKITSYIESAKVKKYLNDVLRNHSINTLKEAQELANTFLNDFTDNKYPDIKQYVSDILATESQGAESKTFDKIYESAEKIIEALKTKKGEAITAYNTQKAKLNEIKDELTESKYESIKQEIINLITEKDAIINNPNSTTRDILDATEVLKNFENQIQNKKQAKDNINSTFTEIENYIKTHTHPEDAKSISELQEALNNIKEKTKNSSDTAEIQQWNNELSIIFEKTKQMVNETATNREQASTEYETIANKANKLIAELEENPQKYPNLAEELKIKKSETDGVVAKKDTESTSTQITQAKNDLESKLNEIEAKKDRIDLEESKAKYENKHSEASNYETSLDEEKYSSIKTELKNKIAEINELYETSINSEEKNDKQKNVDVKEAIKNIQIALDKAKHDKETLDKNRKFQSYLAQKHLIENYIDSDLKDSKFKFIKDKLNEAIETNEQLLENDPDAAEPTLKDSVTDEQIQASIDNLTTIFEANTELKTSKDNFDLKVEDAETLLSKIKAPVLNKDDEELYNTLKNKVTELQKFFKDDNNKTKDNFDQKAKELSGAITQANDKYTENKAKRKQARINLQAKIDSIKQYVQDNLQENKDGTFVTKPEHIATERKILEELEKAKTIHDSASSTEKNLIDALNSLNDQEKILKASEAFDKQEKEASDFYNTLDDKLDKNVKNTLGLAITNETDNKISVANNFTKNTATIEETIDQINQAKENLNQALEAAKNQQLEIFQNAYDNLSKQADQLLTELDETNGEDANKHSKYPEIARALKDIKDPEDAKALSTSTPKPTIEILKESLPKLQKAYDDAVLAKSKSDFDKVYGDILDKFKDTEGSTKYQNLKNAVIEHLKLQKNIRDNDDSIAQQINEATEVLKSQISQLDLIKESFDEYKDAFKELSDYNDSLTSENNESKDILTNALNTYKESNIGADNALNPEKYSEFKTGLKKALKDAKDIESSKTNYKNELQNTTSDDEFENYPEALKKYKKAIEDITKEDGSLAQDLKTAKTPEEIKQAYDNATNALKKAKEDIALNKAKEDYDKKVKELQTLKDSLNPSNQAEKAIIDELQNIEHSSTSSIKAKEDSKTIIVNDYTKTITTLDDAILKAKLDKSKIDYENTKQQAQATSNELDGNYPKTKQYYDEELLKIEKKLTTSLTEAGEDKQKQKEEYDTAKKAIETLNETLEAKKTEETNDNKAKYEKSLEEFNKTKQEAENIKDEALKQKIKSELNDAKNKADAILNSDPKTAAKYEEAKKILDAASNLAKTQEFDKLKTDVETYIGSDLNDAKYDQIKADLENTKNTENEIVHTAENLDKPSSETIKEAIDTLQEAFDNAKKQKAQKDFDDAYDALKNKGANDSIKKAIEKEVSDQKDVRDNVDSTTEEINNATTKLNDAEISNKITETNNKKSEYDEEAKKILSGEKLEEKFGNNERAKQNYLNEIEKAQEKLNSILDSDDADLDSIKEAYNQAKERLQQLNSDANINQQIAADKYRKALESAKNKHSSLNDLEESKIKKDLGDTITENTIQEDAIDSTSTAILEEKTKALNDAVTKTNQEQEQMRVAKAAYEAKVSELESAKTTYPNFANELQTAINNSNSNISTNQKAKTIQASDYTGETDYLRVIFDKVKAKDSFDKEYKDITDAVGSESKYQKIKEAIEKDLKPQKEIRNNTNSSASNISQAKNNLHKQENITKISNYKNLLDGLIEKETELENSKTTLYSNDPEIQSYIQSVLSNENNLHNSITNEEALTDNAYWSRQNKIEEAITNASNIKASKNSYTNSKTTLERNINAITGNNKAKELLNAEKNQIITTLNSDITSANNDPTKIKEAFNKATTSLNALQNNIDWYKAVGEYEAKRKEVEDYAKSLTKPEYNKVKNVDLTTAISSADTEVNRDQNYNGRSAGEIRNKISSLQYSKEAAEAEIRKIDENKAKYEKVVQTYNTFKNDENNSEWKAELEQTLTNQTNSLKSQTNNNQISSNSYVNAKNALENKLKEVSGKKYKKLSETVGNYVNNTLSGNNDYYKDLRQSLATTKNTEDNKSLIPTHNPTQEQAQRSYDTLNSKYTETKSKYTTRQQLIEQLNSSKNTFTTEKSNISTNFSNINIENWINAEINKIEGNITTAINNNSLNNKTFTDAKVAYNNLVTNSYKEVVKEINKQIEKTLNEPKNNRIEESNSNYESLESLKNQLTNFNYSGDSYKTSLKNIYDQVQTNIQKIESDKQKYNAEHKKAVEKLAILGAERVDLSNAISSWIDIDQSWGKSIGSKAYEDNVFIKNDKKVFEDARDRILREMSGLQEKTNKKSIASNKEVSDFKIQPVLTQEQIKEYIDGLKVLAQTFIANSDLSNPENGFNNRQSNQFSEIKDLHLNPSSKNLYSDLHDGFITDYENKINSNTRLTIRNYKDYKEKLYETVNWYEKEMFELKKKLKQYVGYNEQGEPGEYIYAFRKAYEYLPEIAGYKPWMDKLKEYYDLLRNSTEQYIQFDYFFVNHMIGENKNLHFKDVYKNIVEMQKSGLVFEHGYPKGDRIYSFIAEIRGNDGNLYARNMNSQNKLSLKGQLYHSDLQNWPSLKMKNDSSNKKYNFYDYVNKMIGSLTDKIEKIFTLNWNKNFNKYNEVKYAAKELKNNRNLQIWENDLRYTDYRKAVNNVIKLYFEAIDYYFEDDLEHRVYKQLIMWDARGDKASNTKVNLTLDYYEDSDNAGLTK</sequence>
<feature type="coiled-coil region" evidence="1">
    <location>
        <begin position="110"/>
        <end position="157"/>
    </location>
</feature>
<feature type="coiled-coil region" evidence="1">
    <location>
        <begin position="1340"/>
        <end position="1376"/>
    </location>
</feature>
<feature type="coiled-coil region" evidence="1">
    <location>
        <begin position="243"/>
        <end position="270"/>
    </location>
</feature>
<feature type="coiled-coil region" evidence="1">
    <location>
        <begin position="1024"/>
        <end position="1080"/>
    </location>
</feature>
<evidence type="ECO:0000256" key="3">
    <source>
        <dbReference type="SAM" id="SignalP"/>
    </source>
</evidence>
<evidence type="ECO:0000256" key="2">
    <source>
        <dbReference type="SAM" id="MobiDB-lite"/>
    </source>
</evidence>
<accession>A0ABS6DP62</accession>
<reference evidence="4" key="1">
    <citation type="submission" date="2021-06" db="EMBL/GenBank/DDBJ databases">
        <title>Novel Mycoplasma species detected in California sea lions (Zalophus californianus) from the USA.</title>
        <authorList>
            <person name="Volokhov D.V."/>
            <person name="Furtak V.A."/>
            <person name="Zagorodnyaya T.A."/>
        </authorList>
    </citation>
    <scope>NUCLEOTIDE SEQUENCE [LARGE SCALE GENOMIC DNA]</scope>
    <source>
        <strain evidence="4">CSL 5346</strain>
    </source>
</reference>
<protein>
    <recommendedName>
        <fullName evidence="6">GA module</fullName>
    </recommendedName>
</protein>
<dbReference type="RefSeq" id="WP_216488312.1">
    <property type="nucleotide sequence ID" value="NZ_JAHMHH010000001.1"/>
</dbReference>
<proteinExistence type="predicted"/>
<keyword evidence="5" id="KW-1185">Reference proteome</keyword>
<keyword evidence="1" id="KW-0175">Coiled coil</keyword>
<feature type="coiled-coil region" evidence="1">
    <location>
        <begin position="1751"/>
        <end position="1832"/>
    </location>
</feature>
<name>A0ABS6DP62_9MOLU</name>
<evidence type="ECO:0008006" key="6">
    <source>
        <dbReference type="Google" id="ProtNLM"/>
    </source>
</evidence>
<organism evidence="4 5">
    <name type="scientific">Mycoplasma zalophi</name>
    <dbReference type="NCBI Taxonomy" id="191287"/>
    <lineage>
        <taxon>Bacteria</taxon>
        <taxon>Bacillati</taxon>
        <taxon>Mycoplasmatota</taxon>
        <taxon>Mollicutes</taxon>
        <taxon>Mycoplasmataceae</taxon>
        <taxon>Mycoplasma</taxon>
    </lineage>
</organism>
<dbReference type="EMBL" id="JAHMHH010000001">
    <property type="protein sequence ID" value="MBU4692058.1"/>
    <property type="molecule type" value="Genomic_DNA"/>
</dbReference>